<evidence type="ECO:0000256" key="2">
    <source>
        <dbReference type="ARBA" id="ARBA00022475"/>
    </source>
</evidence>
<feature type="transmembrane region" description="Helical" evidence="6">
    <location>
        <begin position="84"/>
        <end position="102"/>
    </location>
</feature>
<dbReference type="InterPro" id="IPR043428">
    <property type="entry name" value="LivM-like"/>
</dbReference>
<gene>
    <name evidence="7" type="ORF">U27_00867</name>
</gene>
<evidence type="ECO:0000313" key="7">
    <source>
        <dbReference type="EMBL" id="GAK60969.1"/>
    </source>
</evidence>
<protein>
    <submittedName>
        <fullName evidence="7">Inner-membrane translocator 43</fullName>
    </submittedName>
</protein>
<dbReference type="Proteomes" id="UP000030661">
    <property type="component" value="Unassembled WGS sequence"/>
</dbReference>
<feature type="transmembrane region" description="Helical" evidence="6">
    <location>
        <begin position="187"/>
        <end position="204"/>
    </location>
</feature>
<dbReference type="STRING" id="1499967.U27_00867"/>
<evidence type="ECO:0000256" key="3">
    <source>
        <dbReference type="ARBA" id="ARBA00022692"/>
    </source>
</evidence>
<sequence length="344" mass="37781">MPLHNVAIMTDLTQKFADFPLVQAYHKLDGRIKVFGLLLFLVALPWMVGSYWTQVLFIVGLYVMMGIGLNVAVGFAGLLVLGYAAFYGISAYAYVLLVRAFVPNPAQNYTHVFWFLIPVCIFVALIVGALLGIPVLRTRGDYLAIVTLGFGEIVRLVLNNMDNITKGPQGLSGKAPALFSIQFKDPIHFYYLILAGCVIAIFVADRLNNSRLGRAWIAMREDEDVARAMGINVNKYKLLAFAIGASFAGAGGAIFAARQGTIFPSDFTLLVSINVLCLIVIGGMGSIPGIVLGSVILMGLPEVLREVQQYRLLAYGFLLIIMMRFRPEGFIPSARRKLEFERGD</sequence>
<dbReference type="PANTHER" id="PTHR30482:SF10">
    <property type="entry name" value="HIGH-AFFINITY BRANCHED-CHAIN AMINO ACID TRANSPORT PROTEIN BRAE"/>
    <property type="match status" value="1"/>
</dbReference>
<dbReference type="Pfam" id="PF02653">
    <property type="entry name" value="BPD_transp_2"/>
    <property type="match status" value="1"/>
</dbReference>
<dbReference type="HOGENOM" id="CLU_031365_1_1_0"/>
<dbReference type="InterPro" id="IPR001851">
    <property type="entry name" value="ABC_transp_permease"/>
</dbReference>
<keyword evidence="4 6" id="KW-1133">Transmembrane helix</keyword>
<dbReference type="CDD" id="cd06581">
    <property type="entry name" value="TM_PBP1_LivM_like"/>
    <property type="match status" value="1"/>
</dbReference>
<dbReference type="GO" id="GO:0005886">
    <property type="term" value="C:plasma membrane"/>
    <property type="evidence" value="ECO:0007669"/>
    <property type="project" value="UniProtKB-SubCell"/>
</dbReference>
<dbReference type="eggNOG" id="COG4177">
    <property type="taxonomic scope" value="Bacteria"/>
</dbReference>
<feature type="transmembrane region" description="Helical" evidence="6">
    <location>
        <begin position="30"/>
        <end position="48"/>
    </location>
</feature>
<keyword evidence="3 6" id="KW-0812">Transmembrane</keyword>
<evidence type="ECO:0000313" key="8">
    <source>
        <dbReference type="Proteomes" id="UP000030661"/>
    </source>
</evidence>
<feature type="transmembrane region" description="Helical" evidence="6">
    <location>
        <begin position="269"/>
        <end position="298"/>
    </location>
</feature>
<dbReference type="AlphaFoldDB" id="A0A081C8R4"/>
<keyword evidence="5 6" id="KW-0472">Membrane</keyword>
<comment type="subcellular location">
    <subcellularLocation>
        <location evidence="1">Cell membrane</location>
        <topology evidence="1">Multi-pass membrane protein</topology>
    </subcellularLocation>
</comment>
<keyword evidence="2" id="KW-1003">Cell membrane</keyword>
<feature type="transmembrane region" description="Helical" evidence="6">
    <location>
        <begin position="238"/>
        <end position="257"/>
    </location>
</feature>
<keyword evidence="8" id="KW-1185">Reference proteome</keyword>
<feature type="transmembrane region" description="Helical" evidence="6">
    <location>
        <begin position="114"/>
        <end position="136"/>
    </location>
</feature>
<evidence type="ECO:0000256" key="6">
    <source>
        <dbReference type="SAM" id="Phobius"/>
    </source>
</evidence>
<proteinExistence type="predicted"/>
<dbReference type="PANTHER" id="PTHR30482">
    <property type="entry name" value="HIGH-AFFINITY BRANCHED-CHAIN AMINO ACID TRANSPORT SYSTEM PERMEASE"/>
    <property type="match status" value="1"/>
</dbReference>
<feature type="transmembrane region" description="Helical" evidence="6">
    <location>
        <begin position="310"/>
        <end position="327"/>
    </location>
</feature>
<evidence type="ECO:0000256" key="4">
    <source>
        <dbReference type="ARBA" id="ARBA00022989"/>
    </source>
</evidence>
<evidence type="ECO:0000256" key="1">
    <source>
        <dbReference type="ARBA" id="ARBA00004651"/>
    </source>
</evidence>
<organism evidence="7 8">
    <name type="scientific">Vecturithrix granuli</name>
    <dbReference type="NCBI Taxonomy" id="1499967"/>
    <lineage>
        <taxon>Bacteria</taxon>
        <taxon>Candidatus Moduliflexota</taxon>
        <taxon>Candidatus Vecturitrichia</taxon>
        <taxon>Candidatus Vecturitrichales</taxon>
        <taxon>Candidatus Vecturitrichaceae</taxon>
        <taxon>Candidatus Vecturithrix</taxon>
    </lineage>
</organism>
<reference evidence="7 8" key="1">
    <citation type="journal article" date="2015" name="PeerJ">
        <title>First genomic representation of candidate bacterial phylum KSB3 points to enhanced environmental sensing as a trigger of wastewater bulking.</title>
        <authorList>
            <person name="Sekiguchi Y."/>
            <person name="Ohashi A."/>
            <person name="Parks D.H."/>
            <person name="Yamauchi T."/>
            <person name="Tyson G.W."/>
            <person name="Hugenholtz P."/>
        </authorList>
    </citation>
    <scope>NUCLEOTIDE SEQUENCE [LARGE SCALE GENOMIC DNA]</scope>
</reference>
<dbReference type="GO" id="GO:0015658">
    <property type="term" value="F:branched-chain amino acid transmembrane transporter activity"/>
    <property type="evidence" value="ECO:0007669"/>
    <property type="project" value="InterPro"/>
</dbReference>
<dbReference type="EMBL" id="DF820476">
    <property type="protein sequence ID" value="GAK60969.1"/>
    <property type="molecule type" value="Genomic_DNA"/>
</dbReference>
<name>A0A081C8R4_VECG1</name>
<evidence type="ECO:0000256" key="5">
    <source>
        <dbReference type="ARBA" id="ARBA00023136"/>
    </source>
</evidence>
<accession>A0A081C8R4</accession>